<name>R7TG81_CAPTE</name>
<dbReference type="Proteomes" id="UP000014760">
    <property type="component" value="Unassembled WGS sequence"/>
</dbReference>
<evidence type="ECO:0000313" key="2">
    <source>
        <dbReference type="EMBL" id="ELT90561.1"/>
    </source>
</evidence>
<reference evidence="3" key="3">
    <citation type="submission" date="2015-06" db="UniProtKB">
        <authorList>
            <consortium name="EnsemblMetazoa"/>
        </authorList>
    </citation>
    <scope>IDENTIFICATION</scope>
</reference>
<evidence type="ECO:0000313" key="3">
    <source>
        <dbReference type="EnsemblMetazoa" id="CapteP209611"/>
    </source>
</evidence>
<feature type="region of interest" description="Disordered" evidence="1">
    <location>
        <begin position="169"/>
        <end position="244"/>
    </location>
</feature>
<dbReference type="EMBL" id="KB310854">
    <property type="protein sequence ID" value="ELT90561.1"/>
    <property type="molecule type" value="Genomic_DNA"/>
</dbReference>
<keyword evidence="4" id="KW-1185">Reference proteome</keyword>
<dbReference type="EMBL" id="AMQN01014283">
    <property type="status" value="NOT_ANNOTATED_CDS"/>
    <property type="molecule type" value="Genomic_DNA"/>
</dbReference>
<evidence type="ECO:0000313" key="4">
    <source>
        <dbReference type="Proteomes" id="UP000014760"/>
    </source>
</evidence>
<feature type="compositionally biased region" description="Polar residues" evidence="1">
    <location>
        <begin position="169"/>
        <end position="214"/>
    </location>
</feature>
<feature type="non-terminal residue" evidence="2">
    <location>
        <position position="264"/>
    </location>
</feature>
<reference evidence="2 4" key="2">
    <citation type="journal article" date="2013" name="Nature">
        <title>Insights into bilaterian evolution from three spiralian genomes.</title>
        <authorList>
            <person name="Simakov O."/>
            <person name="Marletaz F."/>
            <person name="Cho S.J."/>
            <person name="Edsinger-Gonzales E."/>
            <person name="Havlak P."/>
            <person name="Hellsten U."/>
            <person name="Kuo D.H."/>
            <person name="Larsson T."/>
            <person name="Lv J."/>
            <person name="Arendt D."/>
            <person name="Savage R."/>
            <person name="Osoegawa K."/>
            <person name="de Jong P."/>
            <person name="Grimwood J."/>
            <person name="Chapman J.A."/>
            <person name="Shapiro H."/>
            <person name="Aerts A."/>
            <person name="Otillar R.P."/>
            <person name="Terry A.Y."/>
            <person name="Boore J.L."/>
            <person name="Grigoriev I.V."/>
            <person name="Lindberg D.R."/>
            <person name="Seaver E.C."/>
            <person name="Weisblat D.A."/>
            <person name="Putnam N.H."/>
            <person name="Rokhsar D.S."/>
        </authorList>
    </citation>
    <scope>NUCLEOTIDE SEQUENCE</scope>
    <source>
        <strain evidence="2 4">I ESC-2004</strain>
    </source>
</reference>
<evidence type="ECO:0000256" key="1">
    <source>
        <dbReference type="SAM" id="MobiDB-lite"/>
    </source>
</evidence>
<gene>
    <name evidence="2" type="ORF">CAPTEDRAFT_209611</name>
</gene>
<protein>
    <submittedName>
        <fullName evidence="2 3">Uncharacterized protein</fullName>
    </submittedName>
</protein>
<reference evidence="4" key="1">
    <citation type="submission" date="2012-12" db="EMBL/GenBank/DDBJ databases">
        <authorList>
            <person name="Hellsten U."/>
            <person name="Grimwood J."/>
            <person name="Chapman J.A."/>
            <person name="Shapiro H."/>
            <person name="Aerts A."/>
            <person name="Otillar R.P."/>
            <person name="Terry A.Y."/>
            <person name="Boore J.L."/>
            <person name="Simakov O."/>
            <person name="Marletaz F."/>
            <person name="Cho S.-J."/>
            <person name="Edsinger-Gonzales E."/>
            <person name="Havlak P."/>
            <person name="Kuo D.-H."/>
            <person name="Larsson T."/>
            <person name="Lv J."/>
            <person name="Arendt D."/>
            <person name="Savage R."/>
            <person name="Osoegawa K."/>
            <person name="de Jong P."/>
            <person name="Lindberg D.R."/>
            <person name="Seaver E.C."/>
            <person name="Weisblat D.A."/>
            <person name="Putnam N.H."/>
            <person name="Grigoriev I.V."/>
            <person name="Rokhsar D.S."/>
        </authorList>
    </citation>
    <scope>NUCLEOTIDE SEQUENCE</scope>
    <source>
        <strain evidence="4">I ESC-2004</strain>
    </source>
</reference>
<feature type="compositionally biased region" description="Polar residues" evidence="1">
    <location>
        <begin position="9"/>
        <end position="23"/>
    </location>
</feature>
<dbReference type="EnsemblMetazoa" id="CapteT209611">
    <property type="protein sequence ID" value="CapteP209611"/>
    <property type="gene ID" value="CapteG209611"/>
</dbReference>
<sequence>MEKHAIPSVRNSRPSSQNSTHLPSTYHPPVHHKTAGIAPYQPVAYSDSDDDSHTLAKQRLTYTFNPPSPQAEPIYHNQSAYARSPQPSSPGPPPYAAVVPESRPGRYTVSSNAPEPQLYRSQRRAPSPFQDRHDLNTTVAAHSTAYSPSSPDAGVSSRLVYTSRSMPQGYVQSRPMNSSPATSPQPKINSPQNPQQSKINGPQNPQQPKINGPQNPRPYQLKPTLDSVSDERDKRHSGDSGTQVDALTDLLMKNMQVAGDPDFF</sequence>
<dbReference type="AlphaFoldDB" id="R7TG81"/>
<dbReference type="HOGENOM" id="CLU_1055878_0_0_1"/>
<accession>R7TG81</accession>
<feature type="compositionally biased region" description="Basic and acidic residues" evidence="1">
    <location>
        <begin position="229"/>
        <end position="238"/>
    </location>
</feature>
<proteinExistence type="predicted"/>
<feature type="region of interest" description="Disordered" evidence="1">
    <location>
        <begin position="1"/>
        <end position="132"/>
    </location>
</feature>
<organism evidence="2">
    <name type="scientific">Capitella teleta</name>
    <name type="common">Polychaete worm</name>
    <dbReference type="NCBI Taxonomy" id="283909"/>
    <lineage>
        <taxon>Eukaryota</taxon>
        <taxon>Metazoa</taxon>
        <taxon>Spiralia</taxon>
        <taxon>Lophotrochozoa</taxon>
        <taxon>Annelida</taxon>
        <taxon>Polychaeta</taxon>
        <taxon>Sedentaria</taxon>
        <taxon>Scolecida</taxon>
        <taxon>Capitellidae</taxon>
        <taxon>Capitella</taxon>
    </lineage>
</organism>